<dbReference type="PANTHER" id="PTHR31212:SF4">
    <property type="entry name" value="ALPHA-KETOGLUTARATE-DEPENDENT DIOXYGENASE ALKB HOMOLOG 3"/>
    <property type="match status" value="1"/>
</dbReference>
<dbReference type="AlphaFoldDB" id="A0A7C8NVC8"/>
<dbReference type="GO" id="GO:0051213">
    <property type="term" value="F:dioxygenase activity"/>
    <property type="evidence" value="ECO:0007669"/>
    <property type="project" value="InterPro"/>
</dbReference>
<dbReference type="PANTHER" id="PTHR31212">
    <property type="entry name" value="ALPHA-KETOGLUTARATE-DEPENDENT DIOXYGENASE ALKB HOMOLOG 3"/>
    <property type="match status" value="1"/>
</dbReference>
<name>A0A7C8NVC8_ORBOL</name>
<dbReference type="Pfam" id="PF13532">
    <property type="entry name" value="2OG-FeII_Oxy_2"/>
    <property type="match status" value="1"/>
</dbReference>
<feature type="region of interest" description="Disordered" evidence="1">
    <location>
        <begin position="389"/>
        <end position="412"/>
    </location>
</feature>
<dbReference type="Proteomes" id="UP000480548">
    <property type="component" value="Unassembled WGS sequence"/>
</dbReference>
<dbReference type="InterPro" id="IPR037151">
    <property type="entry name" value="AlkB-like_sf"/>
</dbReference>
<gene>
    <name evidence="3" type="ORF">TWF703_002414</name>
</gene>
<proteinExistence type="predicted"/>
<dbReference type="PROSITE" id="PS51471">
    <property type="entry name" value="FE2OG_OXY"/>
    <property type="match status" value="1"/>
</dbReference>
<evidence type="ECO:0000256" key="1">
    <source>
        <dbReference type="SAM" id="MobiDB-lite"/>
    </source>
</evidence>
<evidence type="ECO:0000313" key="4">
    <source>
        <dbReference type="Proteomes" id="UP000480548"/>
    </source>
</evidence>
<evidence type="ECO:0000259" key="2">
    <source>
        <dbReference type="PROSITE" id="PS51471"/>
    </source>
</evidence>
<dbReference type="FunFam" id="2.60.120.590:FF:000010">
    <property type="entry name" value="GRF zinc finger domain protein"/>
    <property type="match status" value="1"/>
</dbReference>
<feature type="compositionally biased region" description="Polar residues" evidence="1">
    <location>
        <begin position="155"/>
        <end position="183"/>
    </location>
</feature>
<dbReference type="Gene3D" id="2.60.120.590">
    <property type="entry name" value="Alpha-ketoglutarate-dependent dioxygenase AlkB-like"/>
    <property type="match status" value="1"/>
</dbReference>
<dbReference type="InterPro" id="IPR027450">
    <property type="entry name" value="AlkB-like"/>
</dbReference>
<dbReference type="SUPFAM" id="SSF51197">
    <property type="entry name" value="Clavaminate synthase-like"/>
    <property type="match status" value="1"/>
</dbReference>
<sequence>MSKNNKPAAQKKRNFFEAFAKSKAPVVESSIAKKQVLEYALKTTTLRSNTVGGDICNDGDTLDLGVLQMEHHEGKEYIDSLGQSIEEGKEEEGEEEESTDFKLALLSSLQPSLSPETLLELLLTSNGSVSSASKLAFSSSSSSSLSPSKKQSTSIPTQSSLSNFLSPFQDPNQPHNPLPQTTRKIPFPLPAIPKFKTLHLTTPSQVPYYTPATLHPSFLPPDTANQLLRECLAEAPSFGKYEFRLFERNVSSPHTASFFVKDEEMAIRHRRGYMYNGSVLDDIRTFTPTMHKIIPHLESFIRSQLSSRISTVYPHGQKLKHMLPPQKWHITSAFMNCYDGAKQSVGWHSDQLTYLGPRTVIASISLGVEREFRLRRVAPVVIDTTVPFEPDSNLDGKGGGEEKEGGSAGKQWKWQPEGQASIHLPHNSLLIMHAECQESWKHSIHPANNIQPHPIAGGKRINITFRCYRESLRPDKIPKCKCGVGCVLKTVQRVKERMGWYFWGCQVGNQWKDGDNDDNNDNYDNDGEGKGKKKEGGCGYLVWAKFDDDGDPIWE</sequence>
<dbReference type="EMBL" id="WIQZ01000015">
    <property type="protein sequence ID" value="KAF3140910.1"/>
    <property type="molecule type" value="Genomic_DNA"/>
</dbReference>
<reference evidence="3 4" key="1">
    <citation type="submission" date="2019-06" db="EMBL/GenBank/DDBJ databases">
        <authorList>
            <person name="Palmer J.M."/>
        </authorList>
    </citation>
    <scope>NUCLEOTIDE SEQUENCE [LARGE SCALE GENOMIC DNA]</scope>
    <source>
        <strain evidence="3 4">TWF703</strain>
    </source>
</reference>
<organism evidence="3 4">
    <name type="scientific">Orbilia oligospora</name>
    <name type="common">Nematode-trapping fungus</name>
    <name type="synonym">Arthrobotrys oligospora</name>
    <dbReference type="NCBI Taxonomy" id="2813651"/>
    <lineage>
        <taxon>Eukaryota</taxon>
        <taxon>Fungi</taxon>
        <taxon>Dikarya</taxon>
        <taxon>Ascomycota</taxon>
        <taxon>Pezizomycotina</taxon>
        <taxon>Orbiliomycetes</taxon>
        <taxon>Orbiliales</taxon>
        <taxon>Orbiliaceae</taxon>
        <taxon>Orbilia</taxon>
    </lineage>
</organism>
<dbReference type="GO" id="GO:0006307">
    <property type="term" value="P:DNA alkylation repair"/>
    <property type="evidence" value="ECO:0007669"/>
    <property type="project" value="InterPro"/>
</dbReference>
<feature type="region of interest" description="Disordered" evidence="1">
    <location>
        <begin position="139"/>
        <end position="184"/>
    </location>
</feature>
<accession>A0A7C8NVC8</accession>
<feature type="region of interest" description="Disordered" evidence="1">
    <location>
        <begin position="514"/>
        <end position="536"/>
    </location>
</feature>
<protein>
    <recommendedName>
        <fullName evidence="2">Fe2OG dioxygenase domain-containing protein</fullName>
    </recommendedName>
</protein>
<dbReference type="InterPro" id="IPR032854">
    <property type="entry name" value="ALKBH3"/>
</dbReference>
<dbReference type="InterPro" id="IPR005123">
    <property type="entry name" value="Oxoglu/Fe-dep_dioxygenase_dom"/>
</dbReference>
<feature type="domain" description="Fe2OG dioxygenase" evidence="2">
    <location>
        <begin position="329"/>
        <end position="469"/>
    </location>
</feature>
<comment type="caution">
    <text evidence="3">The sequence shown here is derived from an EMBL/GenBank/DDBJ whole genome shotgun (WGS) entry which is preliminary data.</text>
</comment>
<feature type="compositionally biased region" description="Low complexity" evidence="1">
    <location>
        <begin position="139"/>
        <end position="154"/>
    </location>
</feature>
<evidence type="ECO:0000313" key="3">
    <source>
        <dbReference type="EMBL" id="KAF3140910.1"/>
    </source>
</evidence>
<feature type="compositionally biased region" description="Basic and acidic residues" evidence="1">
    <location>
        <begin position="527"/>
        <end position="536"/>
    </location>
</feature>
<feature type="compositionally biased region" description="Acidic residues" evidence="1">
    <location>
        <begin position="515"/>
        <end position="526"/>
    </location>
</feature>